<dbReference type="AlphaFoldDB" id="B9XHR6"/>
<dbReference type="OrthoDB" id="9796999at2"/>
<dbReference type="EMBL" id="ABOX02000015">
    <property type="protein sequence ID" value="EEF60644.1"/>
    <property type="molecule type" value="Genomic_DNA"/>
</dbReference>
<evidence type="ECO:0000313" key="2">
    <source>
        <dbReference type="Proteomes" id="UP000003688"/>
    </source>
</evidence>
<dbReference type="Proteomes" id="UP000003688">
    <property type="component" value="Unassembled WGS sequence"/>
</dbReference>
<dbReference type="RefSeq" id="WP_007415360.1">
    <property type="nucleotide sequence ID" value="NZ_ABOX02000015.1"/>
</dbReference>
<dbReference type="Pfam" id="PF13376">
    <property type="entry name" value="OmdA"/>
    <property type="match status" value="1"/>
</dbReference>
<name>B9XHR6_PEDPL</name>
<accession>B9XHR6</accession>
<keyword evidence="2" id="KW-1185">Reference proteome</keyword>
<protein>
    <recommendedName>
        <fullName evidence="3">Bacteriocin-protection protein, YdeI/OmpD-associated family</fullName>
    </recommendedName>
</protein>
<proteinExistence type="predicted"/>
<reference evidence="1 2" key="1">
    <citation type="journal article" date="2011" name="J. Bacteriol.">
        <title>Genome sequence of 'Pedosphaera parvula' Ellin514, an aerobic Verrucomicrobial isolate from pasture soil.</title>
        <authorList>
            <person name="Kant R."/>
            <person name="van Passel M.W."/>
            <person name="Sangwan P."/>
            <person name="Palva A."/>
            <person name="Lucas S."/>
            <person name="Copeland A."/>
            <person name="Lapidus A."/>
            <person name="Glavina Del Rio T."/>
            <person name="Dalin E."/>
            <person name="Tice H."/>
            <person name="Bruce D."/>
            <person name="Goodwin L."/>
            <person name="Pitluck S."/>
            <person name="Chertkov O."/>
            <person name="Larimer F.W."/>
            <person name="Land M.L."/>
            <person name="Hauser L."/>
            <person name="Brettin T.S."/>
            <person name="Detter J.C."/>
            <person name="Han S."/>
            <person name="de Vos W.M."/>
            <person name="Janssen P.H."/>
            <person name="Smidt H."/>
        </authorList>
    </citation>
    <scope>NUCLEOTIDE SEQUENCE [LARGE SCALE GENOMIC DNA]</scope>
    <source>
        <strain evidence="1 2">Ellin514</strain>
    </source>
</reference>
<sequence length="186" mass="21554">MNTLSFKSPLDFRNWLEKNNATSDGIWLRIFKKDSGEKSITYAEALDQSLCYGWVDGQKQAHDEHSWLQKFTPRRAKSGWSKVNTQHAERLVKTGQMTSAGLKVIEFARADGRWHAAYDSPRNATPPEDFLRALDNDRKAKAFFETLNKANIYSIVYRLQTAKKPETREKRMKLILEMLARGETFH</sequence>
<evidence type="ECO:0008006" key="3">
    <source>
        <dbReference type="Google" id="ProtNLM"/>
    </source>
</evidence>
<organism evidence="1 2">
    <name type="scientific">Pedosphaera parvula (strain Ellin514)</name>
    <dbReference type="NCBI Taxonomy" id="320771"/>
    <lineage>
        <taxon>Bacteria</taxon>
        <taxon>Pseudomonadati</taxon>
        <taxon>Verrucomicrobiota</taxon>
        <taxon>Pedosphaerae</taxon>
        <taxon>Pedosphaerales</taxon>
        <taxon>Pedosphaeraceae</taxon>
        <taxon>Pedosphaera</taxon>
    </lineage>
</organism>
<comment type="caution">
    <text evidence="1">The sequence shown here is derived from an EMBL/GenBank/DDBJ whole genome shotgun (WGS) entry which is preliminary data.</text>
</comment>
<evidence type="ECO:0000313" key="1">
    <source>
        <dbReference type="EMBL" id="EEF60644.1"/>
    </source>
</evidence>
<gene>
    <name evidence="1" type="ORF">Cflav_PD6235</name>
</gene>